<sequence>MSVRSTFLGTPRPLSCGDRSTCRRRAPVSCVLLACACGLLAMPAAAQSADAPVEVADGLGATGAPAVPESRQSDRFYLQTSVYTKHFNSDDDHNNSQKLAYAEWRLPYRWLEGQVLVGGAYFDNSYDQPSQFVFAGLLWRPAESVPELYLKVAAGVVHGYKGEYQDKIPFNGSGYAPAIVPAVGYCYRRLCSELVVFGTAGAMVTLGVTLP</sequence>
<organism evidence="2 3">
    <name type="scientific">Candidatus Accumulibacter adjunctus</name>
    <dbReference type="NCBI Taxonomy" id="1454001"/>
    <lineage>
        <taxon>Bacteria</taxon>
        <taxon>Pseudomonadati</taxon>
        <taxon>Pseudomonadota</taxon>
        <taxon>Betaproteobacteria</taxon>
        <taxon>Candidatus Accumulibacter</taxon>
    </lineage>
</organism>
<dbReference type="Proteomes" id="UP000020218">
    <property type="component" value="Unassembled WGS sequence"/>
</dbReference>
<dbReference type="AlphaFoldDB" id="A0A011PKL5"/>
<evidence type="ECO:0008006" key="4">
    <source>
        <dbReference type="Google" id="ProtNLM"/>
    </source>
</evidence>
<reference evidence="2" key="1">
    <citation type="submission" date="2014-02" db="EMBL/GenBank/DDBJ databases">
        <title>Expanding our view of genomic diversity in Candidatus Accumulibacter clades.</title>
        <authorList>
            <person name="Skennerton C.T."/>
            <person name="Barr J.J."/>
            <person name="Slater F.R."/>
            <person name="Bond P.L."/>
            <person name="Tyson G.W."/>
        </authorList>
    </citation>
    <scope>NUCLEOTIDE SEQUENCE [LARGE SCALE GENOMIC DNA]</scope>
</reference>
<keyword evidence="3" id="KW-1185">Reference proteome</keyword>
<dbReference type="EMBL" id="JFAX01000013">
    <property type="protein sequence ID" value="EXI66834.1"/>
    <property type="molecule type" value="Genomic_DNA"/>
</dbReference>
<evidence type="ECO:0000313" key="3">
    <source>
        <dbReference type="Proteomes" id="UP000020218"/>
    </source>
</evidence>
<evidence type="ECO:0000256" key="1">
    <source>
        <dbReference type="SAM" id="SignalP"/>
    </source>
</evidence>
<evidence type="ECO:0000313" key="2">
    <source>
        <dbReference type="EMBL" id="EXI66834.1"/>
    </source>
</evidence>
<gene>
    <name evidence="2" type="ORF">AW08_02421</name>
</gene>
<keyword evidence="1" id="KW-0732">Signal</keyword>
<feature type="chain" id="PRO_5001461358" description="Sn-glycerol-3-phosphate transporter" evidence="1">
    <location>
        <begin position="47"/>
        <end position="211"/>
    </location>
</feature>
<feature type="signal peptide" evidence="1">
    <location>
        <begin position="1"/>
        <end position="46"/>
    </location>
</feature>
<comment type="caution">
    <text evidence="2">The sequence shown here is derived from an EMBL/GenBank/DDBJ whole genome shotgun (WGS) entry which is preliminary data.</text>
</comment>
<accession>A0A011PKL5</accession>
<name>A0A011PKL5_9PROT</name>
<dbReference type="PATRIC" id="fig|1454001.3.peg.2463"/>
<proteinExistence type="predicted"/>
<dbReference type="STRING" id="1454001.AW08_02421"/>
<protein>
    <recommendedName>
        <fullName evidence="4">Sn-glycerol-3-phosphate transporter</fullName>
    </recommendedName>
</protein>